<evidence type="ECO:0000313" key="2">
    <source>
        <dbReference type="Proteomes" id="UP001317705"/>
    </source>
</evidence>
<gene>
    <name evidence="1" type="ORF">GURASL_01330</name>
</gene>
<keyword evidence="2" id="KW-1185">Reference proteome</keyword>
<protein>
    <submittedName>
        <fullName evidence="1">Uncharacterized protein</fullName>
    </submittedName>
</protein>
<accession>A0ABM8EFN6</accession>
<sequence>MRFVIDETSWRFNGLLADECTEALETMLDLLDDAEEQGLLACYSEDLFSIRVLGDKCFYDLYEAESPIPISWEIRERIATIFGKLQKWQELPLPWPPAFEVRIGEGAEEYAPSVAWAHEQTVHDPTNAIACVVFPTGRQFGSIPVEVDSKVSTQWFVANSQSYRDFFRWLIVTTTKNPAEMEGFAPSAFPTVDFVAGAFNGIKNMSKPYRELVRPLVLHLSAFSDHGSRIFSGPWQRVSAEFGALGVDISDENGNTKGDRVARQKRTIAVNGTDIIFWWHSKIEPHQDRIHIYPDKVSSGGHLLVGIFCLHL</sequence>
<organism evidence="1 2">
    <name type="scientific">Geotalea uraniireducens</name>
    <dbReference type="NCBI Taxonomy" id="351604"/>
    <lineage>
        <taxon>Bacteria</taxon>
        <taxon>Pseudomonadati</taxon>
        <taxon>Thermodesulfobacteriota</taxon>
        <taxon>Desulfuromonadia</taxon>
        <taxon>Geobacterales</taxon>
        <taxon>Geobacteraceae</taxon>
        <taxon>Geotalea</taxon>
    </lineage>
</organism>
<reference evidence="1 2" key="1">
    <citation type="submission" date="2022-12" db="EMBL/GenBank/DDBJ databases">
        <title>Polyphasic characterization of Geotalea uranireducens NIT-SL11 newly isolated from a complex of sewage sludge and microbially reduced graphene oxide.</title>
        <authorList>
            <person name="Xie L."/>
            <person name="Yoshida N."/>
            <person name="Meng L."/>
        </authorList>
    </citation>
    <scope>NUCLEOTIDE SEQUENCE [LARGE SCALE GENOMIC DNA]</scope>
    <source>
        <strain evidence="1 2">NIT-SL11</strain>
    </source>
</reference>
<proteinExistence type="predicted"/>
<name>A0ABM8EFN6_9BACT</name>
<dbReference type="RefSeq" id="WP_282001173.1">
    <property type="nucleotide sequence ID" value="NZ_AP027151.1"/>
</dbReference>
<dbReference type="EMBL" id="AP027151">
    <property type="protein sequence ID" value="BDV41210.1"/>
    <property type="molecule type" value="Genomic_DNA"/>
</dbReference>
<dbReference type="Proteomes" id="UP001317705">
    <property type="component" value="Chromosome"/>
</dbReference>
<evidence type="ECO:0000313" key="1">
    <source>
        <dbReference type="EMBL" id="BDV41210.1"/>
    </source>
</evidence>